<dbReference type="GO" id="GO:0016491">
    <property type="term" value="F:oxidoreductase activity"/>
    <property type="evidence" value="ECO:0007669"/>
    <property type="project" value="UniProtKB-KW"/>
</dbReference>
<dbReference type="Proteomes" id="UP000251891">
    <property type="component" value="Unassembled WGS sequence"/>
</dbReference>
<dbReference type="InterPro" id="IPR002938">
    <property type="entry name" value="FAD-bd"/>
</dbReference>
<dbReference type="NCBIfam" id="NF004833">
    <property type="entry name" value="PRK06185.1-1"/>
    <property type="match status" value="1"/>
</dbReference>
<keyword evidence="5" id="KW-1185">Reference proteome</keyword>
<evidence type="ECO:0000256" key="1">
    <source>
        <dbReference type="ARBA" id="ARBA00023002"/>
    </source>
</evidence>
<feature type="compositionally biased region" description="Basic residues" evidence="2">
    <location>
        <begin position="406"/>
        <end position="415"/>
    </location>
</feature>
<evidence type="ECO:0000259" key="3">
    <source>
        <dbReference type="Pfam" id="PF01494"/>
    </source>
</evidence>
<evidence type="ECO:0000313" key="4">
    <source>
        <dbReference type="EMBL" id="RAY11426.1"/>
    </source>
</evidence>
<dbReference type="PANTHER" id="PTHR43476">
    <property type="entry name" value="3-(3-HYDROXY-PHENYL)PROPIONATE/3-HYDROXYCINNAMIC ACID HYDROXYLASE"/>
    <property type="match status" value="1"/>
</dbReference>
<feature type="region of interest" description="Disordered" evidence="2">
    <location>
        <begin position="390"/>
        <end position="422"/>
    </location>
</feature>
<evidence type="ECO:0000256" key="2">
    <source>
        <dbReference type="SAM" id="MobiDB-lite"/>
    </source>
</evidence>
<dbReference type="Pfam" id="PF01494">
    <property type="entry name" value="FAD_binding_3"/>
    <property type="match status" value="1"/>
</dbReference>
<dbReference type="InterPro" id="IPR050631">
    <property type="entry name" value="PheA/TfdB_FAD_monoxygenase"/>
</dbReference>
<feature type="domain" description="FAD-binding" evidence="3">
    <location>
        <begin position="5"/>
        <end position="346"/>
    </location>
</feature>
<dbReference type="Gene3D" id="3.50.50.60">
    <property type="entry name" value="FAD/NAD(P)-binding domain"/>
    <property type="match status" value="2"/>
</dbReference>
<name>A0A365GX83_9ACTN</name>
<organism evidence="4 5">
    <name type="scientific">Actinomadura craniellae</name>
    <dbReference type="NCBI Taxonomy" id="2231787"/>
    <lineage>
        <taxon>Bacteria</taxon>
        <taxon>Bacillati</taxon>
        <taxon>Actinomycetota</taxon>
        <taxon>Actinomycetes</taxon>
        <taxon>Streptosporangiales</taxon>
        <taxon>Thermomonosporaceae</taxon>
        <taxon>Actinomadura</taxon>
    </lineage>
</organism>
<reference evidence="4 5" key="1">
    <citation type="submission" date="2018-06" db="EMBL/GenBank/DDBJ databases">
        <title>Actinomadura craniellae sp. nov. isolated from marine sponge Craniella sp.</title>
        <authorList>
            <person name="Li L."/>
            <person name="Xu Q.H."/>
            <person name="Lin H.W."/>
            <person name="Lu Y.H."/>
        </authorList>
    </citation>
    <scope>NUCLEOTIDE SEQUENCE [LARGE SCALE GENOMIC DNA]</scope>
    <source>
        <strain evidence="4 5">LHW63021</strain>
    </source>
</reference>
<dbReference type="RefSeq" id="WP_111871618.1">
    <property type="nucleotide sequence ID" value="NZ_QLYX01000019.1"/>
</dbReference>
<dbReference type="PANTHER" id="PTHR43476:SF5">
    <property type="entry name" value="FAD-DEPENDENT MONOOXYGENASE"/>
    <property type="match status" value="1"/>
</dbReference>
<protein>
    <submittedName>
        <fullName evidence="4">FAD-dependent oxidoreductase</fullName>
    </submittedName>
</protein>
<dbReference type="SUPFAM" id="SSF51905">
    <property type="entry name" value="FAD/NAD(P)-binding domain"/>
    <property type="match status" value="1"/>
</dbReference>
<accession>A0A365GX83</accession>
<dbReference type="AlphaFoldDB" id="A0A365GX83"/>
<proteinExistence type="predicted"/>
<dbReference type="InterPro" id="IPR036188">
    <property type="entry name" value="FAD/NAD-bd_sf"/>
</dbReference>
<dbReference type="PRINTS" id="PR00420">
    <property type="entry name" value="RNGMNOXGNASE"/>
</dbReference>
<dbReference type="GO" id="GO:0071949">
    <property type="term" value="F:FAD binding"/>
    <property type="evidence" value="ECO:0007669"/>
    <property type="project" value="InterPro"/>
</dbReference>
<evidence type="ECO:0000313" key="5">
    <source>
        <dbReference type="Proteomes" id="UP000251891"/>
    </source>
</evidence>
<dbReference type="NCBIfam" id="NF004834">
    <property type="entry name" value="PRK06185.1-3"/>
    <property type="match status" value="1"/>
</dbReference>
<comment type="caution">
    <text evidence="4">The sequence shown here is derived from an EMBL/GenBank/DDBJ whole genome shotgun (WGS) entry which is preliminary data.</text>
</comment>
<dbReference type="EMBL" id="QLYX01000019">
    <property type="protein sequence ID" value="RAY11426.1"/>
    <property type="molecule type" value="Genomic_DNA"/>
</dbReference>
<sequence length="422" mass="46964">MTESTTCCIVGGGPAGMMLGLLLARSGVEVLVLEKHGDFLRDFRGDTIHPSTLEVLDEIGLGERFERLEHHKVRRLLVITDDEEVPLVDLGLLRERHPHIAMVPQWDFLDMLAEEAGRYPNFTLRMNAHAYDLVREGRRVVGLRYTDATGDHEVRAALTVAADGRRSELRRATGLRSREYGAPMDVAWFRLPRAAGDRDDTFLRLAPGRVMVGINRMTYWQLAYLVPKGEYAQVRAAGIEALRRRIGELLPFLADRTAALDFTDISVLDVRVDRLRQWHLPGLLCIGDAAHAMSPIAGVGINLAIQDAVATANLLTAPLRRGASPTSRELAAVQQRRQFPTAVIQRIQLLAQNALIGPTLGGTRAPRPPGPLVAARRFPPLARMVAQLIGHGPRPEHVRVPALPPRRTRPKRRTEAHHERPR</sequence>
<gene>
    <name evidence="4" type="ORF">DPM19_30890</name>
</gene>
<keyword evidence="1" id="KW-0560">Oxidoreductase</keyword>
<dbReference type="OrthoDB" id="9791689at2"/>